<feature type="transmembrane region" description="Helical" evidence="1">
    <location>
        <begin position="21"/>
        <end position="39"/>
    </location>
</feature>
<dbReference type="Gene3D" id="1.20.1640.10">
    <property type="entry name" value="Multidrug efflux transporter AcrB transmembrane domain"/>
    <property type="match status" value="2"/>
</dbReference>
<dbReference type="Pfam" id="PF00873">
    <property type="entry name" value="ACR_tran"/>
    <property type="match status" value="1"/>
</dbReference>
<feature type="transmembrane region" description="Helical" evidence="1">
    <location>
        <begin position="452"/>
        <end position="478"/>
    </location>
</feature>
<feature type="transmembrane region" description="Helical" evidence="1">
    <location>
        <begin position="351"/>
        <end position="374"/>
    </location>
</feature>
<protein>
    <submittedName>
        <fullName evidence="2">Acriflavin resistance protein</fullName>
    </submittedName>
</protein>
<dbReference type="SUPFAM" id="SSF82693">
    <property type="entry name" value="Multidrug efflux transporter AcrB pore domain, PN1, PN2, PC1 and PC2 subdomains"/>
    <property type="match status" value="3"/>
</dbReference>
<dbReference type="PATRIC" id="fig|1335048.3.peg.2656"/>
<evidence type="ECO:0000313" key="3">
    <source>
        <dbReference type="Proteomes" id="UP000076128"/>
    </source>
</evidence>
<reference evidence="2 3" key="1">
    <citation type="submission" date="2015-09" db="EMBL/GenBank/DDBJ databases">
        <title>Complete genome sequence of Defluviimonas alba cai42t isolated from an oilfield in Xinjiang.</title>
        <authorList>
            <person name="Geng S."/>
            <person name="Pan X."/>
            <person name="Wu X."/>
        </authorList>
    </citation>
    <scope>NUCLEOTIDE SEQUENCE [LARGE SCALE GENOMIC DNA]</scope>
    <source>
        <strain evidence="3">cai42</strain>
    </source>
</reference>
<accession>A0A159Z3V0</accession>
<dbReference type="PANTHER" id="PTHR32063">
    <property type="match status" value="1"/>
</dbReference>
<dbReference type="Gene3D" id="3.30.70.1440">
    <property type="entry name" value="Multidrug efflux transporter AcrB pore domain"/>
    <property type="match status" value="1"/>
</dbReference>
<dbReference type="RefSeq" id="WP_066813752.1">
    <property type="nucleotide sequence ID" value="NZ_CP012661.1"/>
</dbReference>
<dbReference type="PANTHER" id="PTHR32063:SF16">
    <property type="entry name" value="CATION EFFLUX SYSTEM (ACRB_ACRD_ACRF FAMILY)"/>
    <property type="match status" value="1"/>
</dbReference>
<dbReference type="AlphaFoldDB" id="A0A159Z3V0"/>
<organism evidence="2 3">
    <name type="scientific">Frigidibacter mobilis</name>
    <dbReference type="NCBI Taxonomy" id="1335048"/>
    <lineage>
        <taxon>Bacteria</taxon>
        <taxon>Pseudomonadati</taxon>
        <taxon>Pseudomonadota</taxon>
        <taxon>Alphaproteobacteria</taxon>
        <taxon>Rhodobacterales</taxon>
        <taxon>Paracoccaceae</taxon>
        <taxon>Frigidibacter</taxon>
    </lineage>
</organism>
<dbReference type="GO" id="GO:0042910">
    <property type="term" value="F:xenobiotic transmembrane transporter activity"/>
    <property type="evidence" value="ECO:0007669"/>
    <property type="project" value="TreeGrafter"/>
</dbReference>
<evidence type="ECO:0000313" key="2">
    <source>
        <dbReference type="EMBL" id="AMY69791.1"/>
    </source>
</evidence>
<keyword evidence="1" id="KW-1133">Transmembrane helix</keyword>
<dbReference type="Gene3D" id="3.30.70.1320">
    <property type="entry name" value="Multidrug efflux transporter AcrB pore domain like"/>
    <property type="match status" value="1"/>
</dbReference>
<feature type="transmembrane region" description="Helical" evidence="1">
    <location>
        <begin position="552"/>
        <end position="571"/>
    </location>
</feature>
<dbReference type="KEGG" id="daa:AKL17_2548"/>
<keyword evidence="1" id="KW-0472">Membrane</keyword>
<dbReference type="GO" id="GO:0005886">
    <property type="term" value="C:plasma membrane"/>
    <property type="evidence" value="ECO:0007669"/>
    <property type="project" value="TreeGrafter"/>
</dbReference>
<name>A0A159Z3V0_9RHOB</name>
<feature type="transmembrane region" description="Helical" evidence="1">
    <location>
        <begin position="1052"/>
        <end position="1077"/>
    </location>
</feature>
<keyword evidence="1" id="KW-0812">Transmembrane</keyword>
<feature type="transmembrane region" description="Helical" evidence="1">
    <location>
        <begin position="956"/>
        <end position="976"/>
    </location>
</feature>
<dbReference type="InterPro" id="IPR027463">
    <property type="entry name" value="AcrB_DN_DC_subdom"/>
</dbReference>
<feature type="transmembrane region" description="Helical" evidence="1">
    <location>
        <begin position="982"/>
        <end position="1006"/>
    </location>
</feature>
<proteinExistence type="predicted"/>
<dbReference type="PRINTS" id="PR00702">
    <property type="entry name" value="ACRIFLAVINRP"/>
</dbReference>
<gene>
    <name evidence="2" type="ORF">AKL17_2548</name>
</gene>
<keyword evidence="3" id="KW-1185">Reference proteome</keyword>
<feature type="transmembrane region" description="Helical" evidence="1">
    <location>
        <begin position="484"/>
        <end position="504"/>
    </location>
</feature>
<dbReference type="STRING" id="1335048.AKL17_2548"/>
<dbReference type="Gene3D" id="3.30.2090.10">
    <property type="entry name" value="Multidrug efflux transporter AcrB TolC docking domain, DN and DC subdomains"/>
    <property type="match status" value="2"/>
</dbReference>
<dbReference type="Gene3D" id="3.30.70.1430">
    <property type="entry name" value="Multidrug efflux transporter AcrB pore domain"/>
    <property type="match status" value="2"/>
</dbReference>
<evidence type="ECO:0000256" key="1">
    <source>
        <dbReference type="SAM" id="Phobius"/>
    </source>
</evidence>
<dbReference type="SUPFAM" id="SSF82866">
    <property type="entry name" value="Multidrug efflux transporter AcrB transmembrane domain"/>
    <property type="match status" value="2"/>
</dbReference>
<dbReference type="SUPFAM" id="SSF82714">
    <property type="entry name" value="Multidrug efflux transporter AcrB TolC docking domain, DN and DC subdomains"/>
    <property type="match status" value="2"/>
</dbReference>
<dbReference type="OrthoDB" id="9798415at2"/>
<dbReference type="EMBL" id="CP012661">
    <property type="protein sequence ID" value="AMY69791.1"/>
    <property type="molecule type" value="Genomic_DNA"/>
</dbReference>
<dbReference type="InterPro" id="IPR001036">
    <property type="entry name" value="Acrflvin-R"/>
</dbReference>
<feature type="transmembrane region" description="Helical" evidence="1">
    <location>
        <begin position="381"/>
        <end position="405"/>
    </location>
</feature>
<feature type="transmembrane region" description="Helical" evidence="1">
    <location>
        <begin position="930"/>
        <end position="949"/>
    </location>
</feature>
<feature type="transmembrane region" description="Helical" evidence="1">
    <location>
        <begin position="411"/>
        <end position="431"/>
    </location>
</feature>
<sequence>MNELPQNLAGRLAEMFISSKLTVLTIMSVVVFGAIAVVFTPREENPQINIPSAQITVQLPGASSLEVESLIVTPLEAIVSEITGVDHTQAVAMNSVGVVVVQFKAGENKEASLIRLYDRIFSNLDRIPSGAGTPLIRAIDADDIAAVTVTLSSTVYDDYALKRMADRIAERLHSLPSVSVVSVEGGRDREIRVDLDPDRLAAYGVPLSRVRDTLTGNNFGTPVGHSVRAGTVHMVTVKGFFQDADDVRTLIVGQNEGRPIYLGDVADVVDGPPIEPAQLSRFSFGAADPRFSELGGQDLAAVTLAVSKKAGANSVFMAEDVIARIERMQAEFLPRDVQLVVTRNDGETANAAVNLLIEHLGIAIATVLLILILFLGWREALIVAISVPLVLLVTVGVDFVAGITINRVSLFALILSLGLLVDDAIVVIENIHRHYAHGRKGHDSKRDITIRASAEVGGPANLATATVVVVFASLVLVSGMPGQYFFPVAVNVPIAMVASLFFAYTVTPWAAYRWLDLGAHGEAGAVEQRPHRLARAYRRLLLLAMQRRSARLALYAVTLAMLLLTVLQPAWQFIRPEGVVGPKPSFGVAMAFLPKDDANSFNVALSMPESTPVETTDRLVREVNAVLVHHPLVTNTLSWIGRSGVADQMALMRGTADLTGQNIAEIRVNLIDKHLRTTSSIELVRDLRPQLVAIGAAYPGAKVQLVEVPPGPAMRATVLAEIYGDDLAILRSLSDRAEAIFNDTYDMVDVSTSQPEDVNEYRIIVDQEKALLSGVSTAQIGQVLRVLFEGEVVDRLHLDDEKNVVPIRVRVPNSQQLDPTRLETVFVENAAGQHLALSELVKVVPGTRDRPILHKDNERVTFVGGELAQTSQLYAIAALDQRFSGLEVGNGVSLETGNLTLASTPPDTIGKYQLLWNGEIRLMLDTYRDMSMVLGLALLLVFFLLVGYYKSFKTPMVAMASIPLGLIGVFPGHWLMGADFSATSMVGIIALAGVAIRSSLLIIDFIRENRAQGMDLQEAAYQAGVIRARPILLTTLAVVLGSSIMLTDPAFGGLAISLIFGTIASSALSIIIVPLLYYGVEKRSTDRVEP</sequence>
<feature type="transmembrane region" description="Helical" evidence="1">
    <location>
        <begin position="1026"/>
        <end position="1046"/>
    </location>
</feature>
<dbReference type="Proteomes" id="UP000076128">
    <property type="component" value="Chromosome"/>
</dbReference>